<dbReference type="Pfam" id="PF13747">
    <property type="entry name" value="DUF4164"/>
    <property type="match status" value="1"/>
</dbReference>
<reference evidence="1 2" key="2">
    <citation type="submission" date="2020-03" db="EMBL/GenBank/DDBJ databases">
        <title>Devosia chinhatensis sp. nov., isolated from a hexachlorocyclohexane (HCH) dump site in India.</title>
        <authorList>
            <person name="Kumar M."/>
            <person name="Lal R."/>
        </authorList>
    </citation>
    <scope>NUCLEOTIDE SEQUENCE [LARGE SCALE GENOMIC DNA]</scope>
    <source>
        <strain evidence="1 2">H239</strain>
    </source>
</reference>
<dbReference type="RefSeq" id="WP_164534633.1">
    <property type="nucleotide sequence ID" value="NZ_JAALFG010000002.1"/>
</dbReference>
<comment type="caution">
    <text evidence="1">The sequence shown here is derived from an EMBL/GenBank/DDBJ whole genome shotgun (WGS) entry which is preliminary data.</text>
</comment>
<dbReference type="Proteomes" id="UP000474802">
    <property type="component" value="Unassembled WGS sequence"/>
</dbReference>
<dbReference type="AlphaFoldDB" id="A0A6M1SMJ6"/>
<reference evidence="1 2" key="1">
    <citation type="submission" date="2020-02" db="EMBL/GenBank/DDBJ databases">
        <authorList>
            <person name="Khan S.A."/>
            <person name="Jeon C.O."/>
            <person name="Chun B.H."/>
        </authorList>
    </citation>
    <scope>NUCLEOTIDE SEQUENCE [LARGE SCALE GENOMIC DNA]</scope>
    <source>
        <strain evidence="1 2">H239</strain>
    </source>
</reference>
<organism evidence="1 2">
    <name type="scientific">Devosia aurantiaca</name>
    <dbReference type="NCBI Taxonomy" id="2714858"/>
    <lineage>
        <taxon>Bacteria</taxon>
        <taxon>Pseudomonadati</taxon>
        <taxon>Pseudomonadota</taxon>
        <taxon>Alphaproteobacteria</taxon>
        <taxon>Hyphomicrobiales</taxon>
        <taxon>Devosiaceae</taxon>
        <taxon>Devosia</taxon>
    </lineage>
</organism>
<sequence length="96" mass="10959">MSETEHEDPLGAASARFDRAIARLDTSLRELAARQARHQRIEVDTQRLIHERSRLATELDKTAARAKRLDDSAHEVSRRLVEAMETVRSVLQKAEN</sequence>
<dbReference type="EMBL" id="JAALFG010000002">
    <property type="protein sequence ID" value="NGP18428.1"/>
    <property type="molecule type" value="Genomic_DNA"/>
</dbReference>
<keyword evidence="2" id="KW-1185">Reference proteome</keyword>
<accession>A0A6M1SMJ6</accession>
<name>A0A6M1SMJ6_9HYPH</name>
<evidence type="ECO:0000313" key="1">
    <source>
        <dbReference type="EMBL" id="NGP18428.1"/>
    </source>
</evidence>
<dbReference type="InterPro" id="IPR025310">
    <property type="entry name" value="DUF4164"/>
</dbReference>
<protein>
    <submittedName>
        <fullName evidence="1">DUF4164 family protein</fullName>
    </submittedName>
</protein>
<evidence type="ECO:0000313" key="2">
    <source>
        <dbReference type="Proteomes" id="UP000474802"/>
    </source>
</evidence>
<proteinExistence type="predicted"/>
<gene>
    <name evidence="1" type="ORF">G5575_12865</name>
</gene>